<keyword evidence="3" id="KW-1185">Reference proteome</keyword>
<evidence type="ECO:0000313" key="2">
    <source>
        <dbReference type="EMBL" id="GAA2139284.1"/>
    </source>
</evidence>
<dbReference type="RefSeq" id="WP_344463300.1">
    <property type="nucleotide sequence ID" value="NZ_BAAANT010000009.1"/>
</dbReference>
<evidence type="ECO:0000256" key="1">
    <source>
        <dbReference type="SAM" id="MobiDB-lite"/>
    </source>
</evidence>
<accession>A0ABN2ZAK1</accession>
<dbReference type="EMBL" id="BAAANT010000009">
    <property type="protein sequence ID" value="GAA2139284.1"/>
    <property type="molecule type" value="Genomic_DNA"/>
</dbReference>
<protein>
    <submittedName>
        <fullName evidence="2">Uncharacterized protein</fullName>
    </submittedName>
</protein>
<organism evidence="2 3">
    <name type="scientific">Kitasatospora kazusensis</name>
    <dbReference type="NCBI Taxonomy" id="407974"/>
    <lineage>
        <taxon>Bacteria</taxon>
        <taxon>Bacillati</taxon>
        <taxon>Actinomycetota</taxon>
        <taxon>Actinomycetes</taxon>
        <taxon>Kitasatosporales</taxon>
        <taxon>Streptomycetaceae</taxon>
        <taxon>Kitasatospora</taxon>
    </lineage>
</organism>
<gene>
    <name evidence="2" type="ORF">GCM10009760_21330</name>
</gene>
<comment type="caution">
    <text evidence="2">The sequence shown here is derived from an EMBL/GenBank/DDBJ whole genome shotgun (WGS) entry which is preliminary data.</text>
</comment>
<evidence type="ECO:0000313" key="3">
    <source>
        <dbReference type="Proteomes" id="UP001422759"/>
    </source>
</evidence>
<feature type="region of interest" description="Disordered" evidence="1">
    <location>
        <begin position="46"/>
        <end position="72"/>
    </location>
</feature>
<reference evidence="2 3" key="1">
    <citation type="journal article" date="2019" name="Int. J. Syst. Evol. Microbiol.">
        <title>The Global Catalogue of Microorganisms (GCM) 10K type strain sequencing project: providing services to taxonomists for standard genome sequencing and annotation.</title>
        <authorList>
            <consortium name="The Broad Institute Genomics Platform"/>
            <consortium name="The Broad Institute Genome Sequencing Center for Infectious Disease"/>
            <person name="Wu L."/>
            <person name="Ma J."/>
        </authorList>
    </citation>
    <scope>NUCLEOTIDE SEQUENCE [LARGE SCALE GENOMIC DNA]</scope>
    <source>
        <strain evidence="2 3">JCM 14560</strain>
    </source>
</reference>
<sequence length="83" mass="8808">MPDVTAHHTIAEGPVEEWDRLLGGPGFHLSRAWPASAEAKRGETARYPLSMDGEGTPPTPSCRPGFSHLPIGDTADEAMAAAR</sequence>
<dbReference type="Proteomes" id="UP001422759">
    <property type="component" value="Unassembled WGS sequence"/>
</dbReference>
<proteinExistence type="predicted"/>
<name>A0ABN2ZAK1_9ACTN</name>